<dbReference type="KEGG" id="kdj:28964893"/>
<keyword evidence="5" id="KW-1185">Reference proteome</keyword>
<protein>
    <submittedName>
        <fullName evidence="3">Uncharacterized protein</fullName>
    </submittedName>
</protein>
<dbReference type="VEuPathDB" id="FungiDB:I303_01194"/>
<feature type="compositionally biased region" description="Gly residues" evidence="1">
    <location>
        <begin position="315"/>
        <end position="330"/>
    </location>
</feature>
<feature type="compositionally biased region" description="Low complexity" evidence="1">
    <location>
        <begin position="295"/>
        <end position="314"/>
    </location>
</feature>
<evidence type="ECO:0000256" key="1">
    <source>
        <dbReference type="SAM" id="MobiDB-lite"/>
    </source>
</evidence>
<accession>A0A1A6AH22</accession>
<organism evidence="3">
    <name type="scientific">Kwoniella dejecticola CBS 10117</name>
    <dbReference type="NCBI Taxonomy" id="1296121"/>
    <lineage>
        <taxon>Eukaryota</taxon>
        <taxon>Fungi</taxon>
        <taxon>Dikarya</taxon>
        <taxon>Basidiomycota</taxon>
        <taxon>Agaricomycotina</taxon>
        <taxon>Tremellomycetes</taxon>
        <taxon>Tremellales</taxon>
        <taxon>Cryptococcaceae</taxon>
        <taxon>Kwoniella</taxon>
    </lineage>
</organism>
<dbReference type="EMBL" id="CP144530">
    <property type="protein sequence ID" value="WWC58644.1"/>
    <property type="molecule type" value="Genomic_DNA"/>
</dbReference>
<reference evidence="3" key="1">
    <citation type="submission" date="2013-07" db="EMBL/GenBank/DDBJ databases">
        <title>The Genome Sequence of Cryptococcus dejecticola CBS10117.</title>
        <authorList>
            <consortium name="The Broad Institute Genome Sequencing Platform"/>
            <person name="Cuomo C."/>
            <person name="Litvintseva A."/>
            <person name="Chen Y."/>
            <person name="Heitman J."/>
            <person name="Sun S."/>
            <person name="Springer D."/>
            <person name="Dromer F."/>
            <person name="Young S.K."/>
            <person name="Zeng Q."/>
            <person name="Gargeya S."/>
            <person name="Fitzgerald M."/>
            <person name="Abouelleil A."/>
            <person name="Alvarado L."/>
            <person name="Berlin A.M."/>
            <person name="Chapman S.B."/>
            <person name="Dewar J."/>
            <person name="Goldberg J."/>
            <person name="Griggs A."/>
            <person name="Gujja S."/>
            <person name="Hansen M."/>
            <person name="Howarth C."/>
            <person name="Imamovic A."/>
            <person name="Larimer J."/>
            <person name="McCowan C."/>
            <person name="Murphy C."/>
            <person name="Pearson M."/>
            <person name="Priest M."/>
            <person name="Roberts A."/>
            <person name="Saif S."/>
            <person name="Shea T."/>
            <person name="Sykes S."/>
            <person name="Wortman J."/>
            <person name="Nusbaum C."/>
            <person name="Birren B."/>
        </authorList>
    </citation>
    <scope>NUCLEOTIDE SEQUENCE [LARGE SCALE GENOMIC DNA]</scope>
    <source>
        <strain evidence="3">CBS 10117</strain>
    </source>
</reference>
<name>A0A1A6AH22_9TREE</name>
<dbReference type="AlphaFoldDB" id="A0A1A6AH22"/>
<feature type="transmembrane region" description="Helical" evidence="2">
    <location>
        <begin position="345"/>
        <end position="366"/>
    </location>
</feature>
<dbReference type="RefSeq" id="XP_018267209.1">
    <property type="nucleotide sequence ID" value="XM_018404555.1"/>
</dbReference>
<dbReference type="EMBL" id="KI894027">
    <property type="protein sequence ID" value="OBR89367.1"/>
    <property type="molecule type" value="Genomic_DNA"/>
</dbReference>
<evidence type="ECO:0000313" key="4">
    <source>
        <dbReference type="EMBL" id="WWC58644.1"/>
    </source>
</evidence>
<evidence type="ECO:0000256" key="2">
    <source>
        <dbReference type="SAM" id="Phobius"/>
    </source>
</evidence>
<dbReference type="OrthoDB" id="2576082at2759"/>
<sequence length="421" mass="44537">MSNATSLWIPNSSPLFFYSPAESYFAGRNLNSWVGKDGMNSGSAPQAGDFNVTFPTTSYHSAFGNSAVILPSIYATAFTPVYKASEKYNTTFEIASYGKIPWASGRSWRTSKDDFNLRTLTVWFDCLAEQCTGVDGDEIDFMGAWIDTKFAPDNAQVDVVTLDDSSPIIQYEGFAPPNQENKIAEIDSGADYEQTLSETSTEGAKAKVSFNGGSIAIYGVTCPSCGAYTVNLDGQTATLNSFNNATIHNSLLYFSTNLDTGNTHTLEIEAKGGVVLDKFELRGPTGGVGFIGQNGSATTTIGPSSTSGIDNGDGTSTGGTGSGNGNGNGNGNLPASQSQSGSPNAGVIVGAVLGSIAGLAFLYYLCRKVAPGMKKKTDKKLNPWDEANLLQNMKNEEVHVTTAANQRYVYPGLIAHSSLKK</sequence>
<keyword evidence="2" id="KW-0472">Membrane</keyword>
<gene>
    <name evidence="3" type="ORF">I303_01194</name>
    <name evidence="4" type="ORF">I303_101188</name>
</gene>
<dbReference type="STRING" id="1296121.A0A1A6AH22"/>
<reference evidence="4" key="2">
    <citation type="submission" date="2013-07" db="EMBL/GenBank/DDBJ databases">
        <authorList>
            <consortium name="The Broad Institute Genome Sequencing Platform"/>
            <person name="Cuomo C."/>
            <person name="Litvintseva A."/>
            <person name="Chen Y."/>
            <person name="Heitman J."/>
            <person name="Sun S."/>
            <person name="Springer D."/>
            <person name="Dromer F."/>
            <person name="Young S.K."/>
            <person name="Zeng Q."/>
            <person name="Gargeya S."/>
            <person name="Fitzgerald M."/>
            <person name="Abouelleil A."/>
            <person name="Alvarado L."/>
            <person name="Berlin A.M."/>
            <person name="Chapman S.B."/>
            <person name="Dewar J."/>
            <person name="Goldberg J."/>
            <person name="Griggs A."/>
            <person name="Gujja S."/>
            <person name="Hansen M."/>
            <person name="Howarth C."/>
            <person name="Imamovic A."/>
            <person name="Larimer J."/>
            <person name="McCowan C."/>
            <person name="Murphy C."/>
            <person name="Pearson M."/>
            <person name="Priest M."/>
            <person name="Roberts A."/>
            <person name="Saif S."/>
            <person name="Shea T."/>
            <person name="Sykes S."/>
            <person name="Wortman J."/>
            <person name="Nusbaum C."/>
            <person name="Birren B."/>
        </authorList>
    </citation>
    <scope>NUCLEOTIDE SEQUENCE</scope>
    <source>
        <strain evidence="4">CBS 10117</strain>
    </source>
</reference>
<dbReference type="GeneID" id="28964893"/>
<dbReference type="Gene3D" id="2.60.120.260">
    <property type="entry name" value="Galactose-binding domain-like"/>
    <property type="match status" value="1"/>
</dbReference>
<dbReference type="Proteomes" id="UP000078595">
    <property type="component" value="Chromosome 1"/>
</dbReference>
<feature type="region of interest" description="Disordered" evidence="1">
    <location>
        <begin position="290"/>
        <end position="341"/>
    </location>
</feature>
<proteinExistence type="predicted"/>
<evidence type="ECO:0000313" key="3">
    <source>
        <dbReference type="EMBL" id="OBR89367.1"/>
    </source>
</evidence>
<evidence type="ECO:0000313" key="5">
    <source>
        <dbReference type="Proteomes" id="UP000078595"/>
    </source>
</evidence>
<reference evidence="4" key="3">
    <citation type="submission" date="2024-02" db="EMBL/GenBank/DDBJ databases">
        <title>Comparative genomics of Cryptococcus and Kwoniella reveals pathogenesis evolution and contrasting modes of karyotype evolution via chromosome fusion or intercentromeric recombination.</title>
        <authorList>
            <person name="Coelho M.A."/>
            <person name="David-Palma M."/>
            <person name="Shea T."/>
            <person name="Bowers K."/>
            <person name="McGinley-Smith S."/>
            <person name="Mohammad A.W."/>
            <person name="Gnirke A."/>
            <person name="Yurkov A.M."/>
            <person name="Nowrousian M."/>
            <person name="Sun S."/>
            <person name="Cuomo C.A."/>
            <person name="Heitman J."/>
        </authorList>
    </citation>
    <scope>NUCLEOTIDE SEQUENCE</scope>
    <source>
        <strain evidence="4">CBS 10117</strain>
    </source>
</reference>
<keyword evidence="2" id="KW-0812">Transmembrane</keyword>
<keyword evidence="2" id="KW-1133">Transmembrane helix</keyword>